<evidence type="ECO:0000256" key="1">
    <source>
        <dbReference type="SAM" id="MobiDB-lite"/>
    </source>
</evidence>
<feature type="region of interest" description="Disordered" evidence="1">
    <location>
        <begin position="69"/>
        <end position="141"/>
    </location>
</feature>
<dbReference type="AlphaFoldDB" id="W2Z1U5"/>
<evidence type="ECO:0000313" key="2">
    <source>
        <dbReference type="EMBL" id="ETP41040.1"/>
    </source>
</evidence>
<protein>
    <submittedName>
        <fullName evidence="2">Uncharacterized protein</fullName>
    </submittedName>
</protein>
<dbReference type="Proteomes" id="UP000018948">
    <property type="component" value="Unassembled WGS sequence"/>
</dbReference>
<comment type="caution">
    <text evidence="2">The sequence shown here is derived from an EMBL/GenBank/DDBJ whole genome shotgun (WGS) entry which is preliminary data.</text>
</comment>
<gene>
    <name evidence="2" type="ORF">F442_11733</name>
</gene>
<reference evidence="2 3" key="1">
    <citation type="submission" date="2013-11" db="EMBL/GenBank/DDBJ databases">
        <title>The Genome Sequence of Phytophthora parasitica P10297.</title>
        <authorList>
            <consortium name="The Broad Institute Genomics Platform"/>
            <person name="Russ C."/>
            <person name="Tyler B."/>
            <person name="Panabieres F."/>
            <person name="Shan W."/>
            <person name="Tripathy S."/>
            <person name="Grunwald N."/>
            <person name="Machado M."/>
            <person name="Johnson C.S."/>
            <person name="Walker B."/>
            <person name="Young S.K."/>
            <person name="Zeng Q."/>
            <person name="Gargeya S."/>
            <person name="Fitzgerald M."/>
            <person name="Haas B."/>
            <person name="Abouelleil A."/>
            <person name="Allen A.W."/>
            <person name="Alvarado L."/>
            <person name="Arachchi H.M."/>
            <person name="Berlin A.M."/>
            <person name="Chapman S.B."/>
            <person name="Gainer-Dewar J."/>
            <person name="Goldberg J."/>
            <person name="Griggs A."/>
            <person name="Gujja S."/>
            <person name="Hansen M."/>
            <person name="Howarth C."/>
            <person name="Imamovic A."/>
            <person name="Ireland A."/>
            <person name="Larimer J."/>
            <person name="McCowan C."/>
            <person name="Murphy C."/>
            <person name="Pearson M."/>
            <person name="Poon T.W."/>
            <person name="Priest M."/>
            <person name="Roberts A."/>
            <person name="Saif S."/>
            <person name="Shea T."/>
            <person name="Sisk P."/>
            <person name="Sykes S."/>
            <person name="Wortman J."/>
            <person name="Nusbaum C."/>
            <person name="Birren B."/>
        </authorList>
    </citation>
    <scope>NUCLEOTIDE SEQUENCE [LARGE SCALE GENOMIC DNA]</scope>
    <source>
        <strain evidence="2 3">P10297</strain>
    </source>
</reference>
<sequence>MAEIEDEAGFEAMLNFVMNQWRNVRQRKGIAVSIPPEGSRTDARWTVVNGPGHSTGAFTEAQVKSEFGISSSEDDGDGGDTLDQGLQDKGVKTRLNPEAKKMGRPHRGKTRLPEKKKGSTKPGLVETQRRLSGVLMKPGNTEKKKPKFKIVKNPVLILDPFFILPTNLLDACIKVLPVANTSDTAISIDNSQASSQGTNPQTNSARVLARPRGFRTQPYVRCAAVYAKNTPPVGLQAFSKRLRHRSERETTKSIQWMKQSELIFDNMSETTL</sequence>
<name>W2Z1U5_PHYNI</name>
<evidence type="ECO:0000313" key="3">
    <source>
        <dbReference type="Proteomes" id="UP000018948"/>
    </source>
</evidence>
<dbReference type="EMBL" id="ANIY01002436">
    <property type="protein sequence ID" value="ETP41040.1"/>
    <property type="molecule type" value="Genomic_DNA"/>
</dbReference>
<proteinExistence type="predicted"/>
<organism evidence="2 3">
    <name type="scientific">Phytophthora nicotianae P10297</name>
    <dbReference type="NCBI Taxonomy" id="1317064"/>
    <lineage>
        <taxon>Eukaryota</taxon>
        <taxon>Sar</taxon>
        <taxon>Stramenopiles</taxon>
        <taxon>Oomycota</taxon>
        <taxon>Peronosporomycetes</taxon>
        <taxon>Peronosporales</taxon>
        <taxon>Peronosporaceae</taxon>
        <taxon>Phytophthora</taxon>
    </lineage>
</organism>
<accession>W2Z1U5</accession>
<feature type="compositionally biased region" description="Basic and acidic residues" evidence="1">
    <location>
        <begin position="89"/>
        <end position="101"/>
    </location>
</feature>